<reference evidence="2 3" key="1">
    <citation type="journal article" date="2015" name="Fungal Genet. Biol.">
        <title>Evolution of novel wood decay mechanisms in Agaricales revealed by the genome sequences of Fistulina hepatica and Cylindrobasidium torrendii.</title>
        <authorList>
            <person name="Floudas D."/>
            <person name="Held B.W."/>
            <person name="Riley R."/>
            <person name="Nagy L.G."/>
            <person name="Koehler G."/>
            <person name="Ransdell A.S."/>
            <person name="Younus H."/>
            <person name="Chow J."/>
            <person name="Chiniquy J."/>
            <person name="Lipzen A."/>
            <person name="Tritt A."/>
            <person name="Sun H."/>
            <person name="Haridas S."/>
            <person name="LaButti K."/>
            <person name="Ohm R.A."/>
            <person name="Kues U."/>
            <person name="Blanchette R.A."/>
            <person name="Grigoriev I.V."/>
            <person name="Minto R.E."/>
            <person name="Hibbett D.S."/>
        </authorList>
    </citation>
    <scope>NUCLEOTIDE SEQUENCE [LARGE SCALE GENOMIC DNA]</scope>
    <source>
        <strain evidence="2 3">FP15055 ss-10</strain>
    </source>
</reference>
<keyword evidence="2" id="KW-0808">Transferase</keyword>
<keyword evidence="2" id="KW-0012">Acyltransferase</keyword>
<dbReference type="EMBL" id="KN880602">
    <property type="protein sequence ID" value="KIY65168.1"/>
    <property type="molecule type" value="Genomic_DNA"/>
</dbReference>
<organism evidence="2 3">
    <name type="scientific">Cylindrobasidium torrendii FP15055 ss-10</name>
    <dbReference type="NCBI Taxonomy" id="1314674"/>
    <lineage>
        <taxon>Eukaryota</taxon>
        <taxon>Fungi</taxon>
        <taxon>Dikarya</taxon>
        <taxon>Basidiomycota</taxon>
        <taxon>Agaricomycotina</taxon>
        <taxon>Agaricomycetes</taxon>
        <taxon>Agaricomycetidae</taxon>
        <taxon>Agaricales</taxon>
        <taxon>Marasmiineae</taxon>
        <taxon>Physalacriaceae</taxon>
        <taxon>Cylindrobasidium</taxon>
    </lineage>
</organism>
<evidence type="ECO:0000259" key="1">
    <source>
        <dbReference type="PROSITE" id="PS51186"/>
    </source>
</evidence>
<dbReference type="Gene3D" id="3.40.630.30">
    <property type="match status" value="1"/>
</dbReference>
<dbReference type="InterPro" id="IPR000182">
    <property type="entry name" value="GNAT_dom"/>
</dbReference>
<dbReference type="PANTHER" id="PTHR43415:SF3">
    <property type="entry name" value="GNAT-FAMILY ACETYLTRANSFERASE"/>
    <property type="match status" value="1"/>
</dbReference>
<dbReference type="Proteomes" id="UP000054007">
    <property type="component" value="Unassembled WGS sequence"/>
</dbReference>
<dbReference type="PANTHER" id="PTHR43415">
    <property type="entry name" value="SPERMIDINE N(1)-ACETYLTRANSFERASE"/>
    <property type="match status" value="1"/>
</dbReference>
<feature type="domain" description="N-acetyltransferase" evidence="1">
    <location>
        <begin position="48"/>
        <end position="187"/>
    </location>
</feature>
<gene>
    <name evidence="2" type="ORF">CYLTODRAFT_379851</name>
</gene>
<proteinExistence type="predicted"/>
<name>A0A0D7B3J3_9AGAR</name>
<dbReference type="OrthoDB" id="630895at2759"/>
<accession>A0A0D7B3J3</accession>
<dbReference type="GO" id="GO:0016747">
    <property type="term" value="F:acyltransferase activity, transferring groups other than amino-acyl groups"/>
    <property type="evidence" value="ECO:0007669"/>
    <property type="project" value="InterPro"/>
</dbReference>
<sequence>MFLTTHLVLRAFDRRDIEPLRLLQNEHQTNVWTSPGWAIPDGEVPWEKKMNEVLSDPGRLIFLAIELRQTESEADLVTESAVKVEDLEPKDKVPIMGIVSLRMSPSIAKHRDASMGILIGEAFTGKGYGTEVMEWLVPYAFDHLGLHRVSLEVFGNNPRARRVYEKAGFVLEGTKRKALWAEGKWNDIHLMGIMDEDYHKERAKLHGAV</sequence>
<dbReference type="InterPro" id="IPR016181">
    <property type="entry name" value="Acyl_CoA_acyltransferase"/>
</dbReference>
<dbReference type="SUPFAM" id="SSF55729">
    <property type="entry name" value="Acyl-CoA N-acyltransferases (Nat)"/>
    <property type="match status" value="1"/>
</dbReference>
<dbReference type="PROSITE" id="PS51186">
    <property type="entry name" value="GNAT"/>
    <property type="match status" value="1"/>
</dbReference>
<dbReference type="Pfam" id="PF13302">
    <property type="entry name" value="Acetyltransf_3"/>
    <property type="match status" value="1"/>
</dbReference>
<protein>
    <submittedName>
        <fullName evidence="2">Acyl-CoA N-acyltransferase</fullName>
    </submittedName>
</protein>
<dbReference type="AlphaFoldDB" id="A0A0D7B3J3"/>
<evidence type="ECO:0000313" key="3">
    <source>
        <dbReference type="Proteomes" id="UP000054007"/>
    </source>
</evidence>
<evidence type="ECO:0000313" key="2">
    <source>
        <dbReference type="EMBL" id="KIY65168.1"/>
    </source>
</evidence>
<keyword evidence="3" id="KW-1185">Reference proteome</keyword>